<sequence>MKCLLGWEIGQERFRTLTSSYYRGGKGIIMVSLSSSPVFSFCNVPHHLLKLKWNHLARTSLSVRVWTSNYCLCIYFSLSKCAAVYVCHFRSNLHMILAHLRVLKFELTLLGEIKKPPVLREIK</sequence>
<comment type="caution">
    <text evidence="1">The sequence shown here is derived from an EMBL/GenBank/DDBJ whole genome shotgun (WGS) entry which is preliminary data.</text>
</comment>
<keyword evidence="2" id="KW-1185">Reference proteome</keyword>
<reference evidence="1 2" key="1">
    <citation type="journal article" date="2022" name="Plant J.">
        <title>Chromosome-level genome of Camellia lanceoleosa provides a valuable resource for understanding genome evolution and self-incompatibility.</title>
        <authorList>
            <person name="Gong W."/>
            <person name="Xiao S."/>
            <person name="Wang L."/>
            <person name="Liao Z."/>
            <person name="Chang Y."/>
            <person name="Mo W."/>
            <person name="Hu G."/>
            <person name="Li W."/>
            <person name="Zhao G."/>
            <person name="Zhu H."/>
            <person name="Hu X."/>
            <person name="Ji K."/>
            <person name="Xiang X."/>
            <person name="Song Q."/>
            <person name="Yuan D."/>
            <person name="Jin S."/>
            <person name="Zhang L."/>
        </authorList>
    </citation>
    <scope>NUCLEOTIDE SEQUENCE [LARGE SCALE GENOMIC DNA]</scope>
    <source>
        <strain evidence="1">SQ_2022a</strain>
    </source>
</reference>
<evidence type="ECO:0000313" key="2">
    <source>
        <dbReference type="Proteomes" id="UP001060215"/>
    </source>
</evidence>
<protein>
    <submittedName>
        <fullName evidence="1">Ras-related protein RABC1</fullName>
    </submittedName>
</protein>
<evidence type="ECO:0000313" key="1">
    <source>
        <dbReference type="EMBL" id="KAI8022083.1"/>
    </source>
</evidence>
<proteinExistence type="predicted"/>
<organism evidence="1 2">
    <name type="scientific">Camellia lanceoleosa</name>
    <dbReference type="NCBI Taxonomy" id="1840588"/>
    <lineage>
        <taxon>Eukaryota</taxon>
        <taxon>Viridiplantae</taxon>
        <taxon>Streptophyta</taxon>
        <taxon>Embryophyta</taxon>
        <taxon>Tracheophyta</taxon>
        <taxon>Spermatophyta</taxon>
        <taxon>Magnoliopsida</taxon>
        <taxon>eudicotyledons</taxon>
        <taxon>Gunneridae</taxon>
        <taxon>Pentapetalae</taxon>
        <taxon>asterids</taxon>
        <taxon>Ericales</taxon>
        <taxon>Theaceae</taxon>
        <taxon>Camellia</taxon>
    </lineage>
</organism>
<name>A0ACC0I963_9ERIC</name>
<dbReference type="EMBL" id="CM045763">
    <property type="protein sequence ID" value="KAI8022083.1"/>
    <property type="molecule type" value="Genomic_DNA"/>
</dbReference>
<gene>
    <name evidence="1" type="ORF">LOK49_LG03G02082</name>
</gene>
<dbReference type="Proteomes" id="UP001060215">
    <property type="component" value="Chromosome 6"/>
</dbReference>
<accession>A0ACC0I963</accession>